<evidence type="ECO:0000256" key="4">
    <source>
        <dbReference type="ARBA" id="ARBA00022989"/>
    </source>
</evidence>
<dbReference type="Ensembl" id="ENSPRET00000001341.1">
    <property type="protein sequence ID" value="ENSPREP00000001301.1"/>
    <property type="gene ID" value="ENSPREG00000000964.1"/>
</dbReference>
<feature type="transmembrane region" description="Helical" evidence="8">
    <location>
        <begin position="346"/>
        <end position="366"/>
    </location>
</feature>
<comment type="subcellular location">
    <subcellularLocation>
        <location evidence="1">Cell membrane</location>
        <topology evidence="1">Multi-pass membrane protein</topology>
    </subcellularLocation>
</comment>
<keyword evidence="3 8" id="KW-0812">Transmembrane</keyword>
<dbReference type="Proteomes" id="UP000242638">
    <property type="component" value="Unassembled WGS sequence"/>
</dbReference>
<feature type="region of interest" description="Disordered" evidence="7">
    <location>
        <begin position="31"/>
        <end position="113"/>
    </location>
</feature>
<reference evidence="10" key="1">
    <citation type="submission" date="2013-11" db="EMBL/GenBank/DDBJ databases">
        <title>The genomic landscape of the Guanapo guppy.</title>
        <authorList>
            <person name="Kuenstner A."/>
            <person name="Dreyer C."/>
        </authorList>
    </citation>
    <scope>NUCLEOTIDE SEQUENCE</scope>
    <source>
        <strain evidence="10">Guanapo</strain>
    </source>
</reference>
<sequence>MTSNYAFLSNEEFNALRWSSTVSWTQFVPWGGTRGGADPERRRGPTELRLSGREKVESEGGKIPEWTIWNKSDPHHLSPRCDSPTHHPLPAPSPPCSPASPLLRPPSSSASKIDSLRSKVDLLKLPLALSAKSISERKSQLGGAGERRSAGGGGGARTARSPPTRDMDNESQYSGYSYKSSHSRSSRKHRDRRERHRSKSRDSSSRGDKSVTIQTPGEPLLDAESTRGDDRDDNWGETTTVVTGTSEHSISNEDLTRVTKDLEESTPLECKRFIGPALGGCLSFFALITPLAFLILPQVLWRDALKPCGTPCEGLYVSLAFKLLVLLISSWALFLRPPRATLPRFFVFRCLLMVLVFLFVASYWLFYGVRVLEPKEEDYRGIVEYAASLVDALLFIQYLALVLLEVRHLQPAFCLKVVRSTDGASKFYNVGHLSIQRAAVWVLDRYYNDFSVYNPAVVNLPKSILSKKMTGFKVYSLDENTTNNSTGQSRAMIAAAARRRDNSHNEYYYEEAEMERRIRKRKARLVVAVEEAFTHIKRLHEDEAAASPKHPREVMDPREAAQAIFAPMARAMQKYLRTTRQQAFHSMESILTHLQFCITHNMTPKAFLERYLTPGPTMQYQQQSGRGRQWTLVSEDPVISGLRQGLVFSLRRLDFSLVVTVTPLPFLRLGEEFIDPKSHKFVMRLQSETSV</sequence>
<evidence type="ECO:0000313" key="10">
    <source>
        <dbReference type="Proteomes" id="UP000242638"/>
    </source>
</evidence>
<feature type="compositionally biased region" description="Basic and acidic residues" evidence="7">
    <location>
        <begin position="200"/>
        <end position="209"/>
    </location>
</feature>
<feature type="compositionally biased region" description="Low complexity" evidence="7">
    <location>
        <begin position="236"/>
        <end position="249"/>
    </location>
</feature>
<evidence type="ECO:0000313" key="9">
    <source>
        <dbReference type="Ensembl" id="ENSPREP00000001301.1"/>
    </source>
</evidence>
<feature type="compositionally biased region" description="Basic residues" evidence="7">
    <location>
        <begin position="181"/>
        <end position="199"/>
    </location>
</feature>
<feature type="region of interest" description="Disordered" evidence="7">
    <location>
        <begin position="135"/>
        <end position="254"/>
    </location>
</feature>
<dbReference type="Pfam" id="PF06638">
    <property type="entry name" value="Strabismus"/>
    <property type="match status" value="1"/>
</dbReference>
<dbReference type="GO" id="GO:0005886">
    <property type="term" value="C:plasma membrane"/>
    <property type="evidence" value="ECO:0007669"/>
    <property type="project" value="UniProtKB-SubCell"/>
</dbReference>
<feature type="compositionally biased region" description="Basic and acidic residues" evidence="7">
    <location>
        <begin position="224"/>
        <end position="234"/>
    </location>
</feature>
<feature type="transmembrane region" description="Helical" evidence="8">
    <location>
        <begin position="273"/>
        <end position="295"/>
    </location>
</feature>
<dbReference type="GeneTree" id="ENSGT00390000012496"/>
<protein>
    <submittedName>
        <fullName evidence="9">VANGL planar cell polarity protein 2</fullName>
    </submittedName>
</protein>
<feature type="transmembrane region" description="Helical" evidence="8">
    <location>
        <begin position="315"/>
        <end position="334"/>
    </location>
</feature>
<evidence type="ECO:0000256" key="7">
    <source>
        <dbReference type="SAM" id="MobiDB-lite"/>
    </source>
</evidence>
<proteinExistence type="inferred from homology"/>
<feature type="compositionally biased region" description="Basic and acidic residues" evidence="7">
    <location>
        <begin position="37"/>
        <end position="62"/>
    </location>
</feature>
<reference evidence="9" key="2">
    <citation type="submission" date="2025-08" db="UniProtKB">
        <authorList>
            <consortium name="Ensembl"/>
        </authorList>
    </citation>
    <scope>IDENTIFICATION</scope>
    <source>
        <strain evidence="9">Guanapo</strain>
    </source>
</reference>
<keyword evidence="4 8" id="KW-1133">Transmembrane helix</keyword>
<dbReference type="InterPro" id="IPR009539">
    <property type="entry name" value="VANGL"/>
</dbReference>
<dbReference type="OMA" id="MWHREND"/>
<dbReference type="PANTHER" id="PTHR20886">
    <property type="entry name" value="VANG-LIKE PROTEIN"/>
    <property type="match status" value="1"/>
</dbReference>
<dbReference type="Bgee" id="ENSPREG00000000964">
    <property type="expression patterns" value="Expressed in caudal fin and 1 other cell type or tissue"/>
</dbReference>
<feature type="compositionally biased region" description="Low complexity" evidence="7">
    <location>
        <begin position="99"/>
        <end position="111"/>
    </location>
</feature>
<dbReference type="STRING" id="8081.ENSPREP00000001301"/>
<accession>A0A3P9MVG4</accession>
<name>A0A3P9MVG4_POERE</name>
<keyword evidence="5 8" id="KW-0472">Membrane</keyword>
<keyword evidence="2" id="KW-1003">Cell membrane</keyword>
<feature type="transmembrane region" description="Helical" evidence="8">
    <location>
        <begin position="386"/>
        <end position="406"/>
    </location>
</feature>
<evidence type="ECO:0000256" key="3">
    <source>
        <dbReference type="ARBA" id="ARBA00022692"/>
    </source>
</evidence>
<evidence type="ECO:0000256" key="6">
    <source>
        <dbReference type="ARBA" id="ARBA00025718"/>
    </source>
</evidence>
<evidence type="ECO:0000256" key="5">
    <source>
        <dbReference type="ARBA" id="ARBA00023136"/>
    </source>
</evidence>
<evidence type="ECO:0000256" key="2">
    <source>
        <dbReference type="ARBA" id="ARBA00022475"/>
    </source>
</evidence>
<organism evidence="9 10">
    <name type="scientific">Poecilia reticulata</name>
    <name type="common">Guppy</name>
    <name type="synonym">Acanthophacelus reticulatus</name>
    <dbReference type="NCBI Taxonomy" id="8081"/>
    <lineage>
        <taxon>Eukaryota</taxon>
        <taxon>Metazoa</taxon>
        <taxon>Chordata</taxon>
        <taxon>Craniata</taxon>
        <taxon>Vertebrata</taxon>
        <taxon>Euteleostomi</taxon>
        <taxon>Actinopterygii</taxon>
        <taxon>Neopterygii</taxon>
        <taxon>Teleostei</taxon>
        <taxon>Neoteleostei</taxon>
        <taxon>Acanthomorphata</taxon>
        <taxon>Ovalentaria</taxon>
        <taxon>Atherinomorphae</taxon>
        <taxon>Cyprinodontiformes</taxon>
        <taxon>Poeciliidae</taxon>
        <taxon>Poeciliinae</taxon>
        <taxon>Poecilia</taxon>
    </lineage>
</organism>
<reference evidence="9" key="3">
    <citation type="submission" date="2025-09" db="UniProtKB">
        <authorList>
            <consortium name="Ensembl"/>
        </authorList>
    </citation>
    <scope>IDENTIFICATION</scope>
    <source>
        <strain evidence="9">Guanapo</strain>
    </source>
</reference>
<feature type="compositionally biased region" description="Pro residues" evidence="7">
    <location>
        <begin position="87"/>
        <end position="98"/>
    </location>
</feature>
<feature type="compositionally biased region" description="Basic and acidic residues" evidence="7">
    <location>
        <begin position="135"/>
        <end position="149"/>
    </location>
</feature>
<keyword evidence="10" id="KW-1185">Reference proteome</keyword>
<evidence type="ECO:0000256" key="8">
    <source>
        <dbReference type="SAM" id="Phobius"/>
    </source>
</evidence>
<evidence type="ECO:0000256" key="1">
    <source>
        <dbReference type="ARBA" id="ARBA00004651"/>
    </source>
</evidence>
<dbReference type="AlphaFoldDB" id="A0A3P9MVG4"/>
<comment type="similarity">
    <text evidence="6">Belongs to the Vang family.</text>
</comment>